<accession>A0AB33KZC4</accession>
<organism evidence="1">
    <name type="scientific">Tenacibaculum sp. Pbs-1</name>
    <dbReference type="NCBI Taxonomy" id="3238748"/>
    <lineage>
        <taxon>Bacteria</taxon>
        <taxon>Pseudomonadati</taxon>
        <taxon>Bacteroidota</taxon>
        <taxon>Flavobacteriia</taxon>
        <taxon>Flavobacteriales</taxon>
        <taxon>Flavobacteriaceae</taxon>
        <taxon>Tenacibaculum</taxon>
    </lineage>
</organism>
<evidence type="ECO:0008006" key="2">
    <source>
        <dbReference type="Google" id="ProtNLM"/>
    </source>
</evidence>
<evidence type="ECO:0000313" key="1">
    <source>
        <dbReference type="EMBL" id="BFP69588.1"/>
    </source>
</evidence>
<dbReference type="Pfam" id="PF17642">
    <property type="entry name" value="TssD"/>
    <property type="match status" value="1"/>
</dbReference>
<dbReference type="AlphaFoldDB" id="A0AB33KZC4"/>
<proteinExistence type="predicted"/>
<sequence length="526" mass="61222">MNIKAKLFVCGEERELLTTNLNYNRLTDWNGKPTSALMGGTISVTFESQMYDDSFAEWIKANRTANSKVEYPANLYLLRDGKIVFYKDEFDGVELFQYNFQDGVLVNYYEAFDNQKGMYVTLTISPAMQDYRFFNNSTDWRRKSPTRYIKHWQESFIPPIKETPYKAKENKESQKEKKPFKIILRAKNTDIKNGVFGFDSIPKESIVISDYEKLKKEYKPLSEKILEDEYIPNWISIRKNQTVELMLDWEKKGRAKEYDDIAFEEHPDFSFEPKNLKGVKEVKITCKNNNAIPAQILVKADNKLTVGALNIYYPKPKTIDLEWCFVEIQGNGKDYALLKKEVNKQKLENYLRKGLNPALIDAPITNNSATLIDISQHSTKFKNYGFLKKHPNVNIGNYIERSRKEVILSAISSKHVEDVNKLTVYFINQKCINEKDIQPNGKYKTMGGVSPTGTGVAFLVLDPNGNIETENIIHELMHAMGLRHTFKGAEHEFKSSKTDNYMDYQNNKKHTYKWQWEKLQEYSKLK</sequence>
<gene>
    <name evidence="1" type="ORF">Pbs1_29310</name>
</gene>
<name>A0AB33KZC4_9FLAO</name>
<dbReference type="EMBL" id="AP035888">
    <property type="protein sequence ID" value="BFP69588.1"/>
    <property type="molecule type" value="Genomic_DNA"/>
</dbReference>
<dbReference type="GO" id="GO:0033104">
    <property type="term" value="C:type VI protein secretion system complex"/>
    <property type="evidence" value="ECO:0007669"/>
    <property type="project" value="InterPro"/>
</dbReference>
<dbReference type="SUPFAM" id="SSF55486">
    <property type="entry name" value="Metalloproteases ('zincins'), catalytic domain"/>
    <property type="match status" value="1"/>
</dbReference>
<protein>
    <recommendedName>
        <fullName evidence="2">Peptidase M12A domain-containing protein</fullName>
    </recommendedName>
</protein>
<dbReference type="InterPro" id="IPR041408">
    <property type="entry name" value="Hcp_Tssd"/>
</dbReference>
<reference evidence="1" key="1">
    <citation type="submission" date="2024-08" db="EMBL/GenBank/DDBJ databases">
        <title>Whole genome sequence of Tenacibaculum sp. strain pbs-1 associated with black-spot shell disease in Akoya pearl oysters.</title>
        <authorList>
            <person name="Sakatoku A."/>
            <person name="Suzuki T."/>
            <person name="Hatano K."/>
            <person name="Seki M."/>
            <person name="Tanaka D."/>
            <person name="Nakamura S."/>
            <person name="Suzuki N."/>
            <person name="Isshiki T."/>
        </authorList>
    </citation>
    <scope>NUCLEOTIDE SEQUENCE</scope>
    <source>
        <strain evidence="1">Pbs-1</strain>
    </source>
</reference>